<evidence type="ECO:0000313" key="2">
    <source>
        <dbReference type="EMBL" id="CAL1394219.1"/>
    </source>
</evidence>
<reference evidence="2 3" key="1">
    <citation type="submission" date="2024-04" db="EMBL/GenBank/DDBJ databases">
        <authorList>
            <person name="Fracassetti M."/>
        </authorList>
    </citation>
    <scope>NUCLEOTIDE SEQUENCE [LARGE SCALE GENOMIC DNA]</scope>
</reference>
<gene>
    <name evidence="2" type="ORF">LTRI10_LOCUS34737</name>
</gene>
<protein>
    <submittedName>
        <fullName evidence="2">Uncharacterized protein</fullName>
    </submittedName>
</protein>
<evidence type="ECO:0000256" key="1">
    <source>
        <dbReference type="SAM" id="MobiDB-lite"/>
    </source>
</evidence>
<proteinExistence type="predicted"/>
<name>A0AAV2F7M2_9ROSI</name>
<accession>A0AAV2F7M2</accession>
<keyword evidence="3" id="KW-1185">Reference proteome</keyword>
<dbReference type="Proteomes" id="UP001497516">
    <property type="component" value="Chromosome 6"/>
</dbReference>
<dbReference type="AlphaFoldDB" id="A0AAV2F7M2"/>
<organism evidence="2 3">
    <name type="scientific">Linum trigynum</name>
    <dbReference type="NCBI Taxonomy" id="586398"/>
    <lineage>
        <taxon>Eukaryota</taxon>
        <taxon>Viridiplantae</taxon>
        <taxon>Streptophyta</taxon>
        <taxon>Embryophyta</taxon>
        <taxon>Tracheophyta</taxon>
        <taxon>Spermatophyta</taxon>
        <taxon>Magnoliopsida</taxon>
        <taxon>eudicotyledons</taxon>
        <taxon>Gunneridae</taxon>
        <taxon>Pentapetalae</taxon>
        <taxon>rosids</taxon>
        <taxon>fabids</taxon>
        <taxon>Malpighiales</taxon>
        <taxon>Linaceae</taxon>
        <taxon>Linum</taxon>
    </lineage>
</organism>
<sequence>MSVHQPLQSNCRRTRQPIRTSSSCLGTFSGENRLDFNPAKQGQSIPIEQGRSFPELGELRRPPWMVLDSFSVSHPIDPLSCPVSPSLKNRGCSRNLIVRRSVEPGPLA</sequence>
<feature type="region of interest" description="Disordered" evidence="1">
    <location>
        <begin position="1"/>
        <end position="24"/>
    </location>
</feature>
<evidence type="ECO:0000313" key="3">
    <source>
        <dbReference type="Proteomes" id="UP001497516"/>
    </source>
</evidence>
<dbReference type="EMBL" id="OZ034819">
    <property type="protein sequence ID" value="CAL1394219.1"/>
    <property type="molecule type" value="Genomic_DNA"/>
</dbReference>